<comment type="caution">
    <text evidence="1">The sequence shown here is derived from an EMBL/GenBank/DDBJ whole genome shotgun (WGS) entry which is preliminary data.</text>
</comment>
<evidence type="ECO:0000313" key="1">
    <source>
        <dbReference type="EMBL" id="KAJ8615830.1"/>
    </source>
</evidence>
<gene>
    <name evidence="1" type="ORF">MRB53_035202</name>
</gene>
<name>A0ACC2K3Z7_PERAE</name>
<dbReference type="Proteomes" id="UP001234297">
    <property type="component" value="Chromosome 12"/>
</dbReference>
<keyword evidence="2" id="KW-1185">Reference proteome</keyword>
<sequence>MDFCAGRESSGYHSKRVAPSCKSVVEGNGSLHNPSFNSGSAGLRSYELDCGHNPRKKVAAVSYESDDEDSVVEQFENESLIDKRWSDQREFIQLSLNHRSSFLTSDDRDLGWWDLSLDKRFFSMLMLFGGSRILLDGRFSLFDGSRINPIEEAALVLDTTLDNAEKLCEEDLQVGVLNWLQNSLRDEPKDSPITSSESADSSYDRSFCEDSSVFESSWTTVSTHDDSSSSQVSDFDRTGFWVSLLDLQGDDFELVSDKEQCFDAFQSDFPSPSFHIKGNFDSSFSDSGVTSPSDEKSYSVLPSEPVLESENQCIYSTCEGDLEGLNSDEPLFWPFERNSYWHPEIENGLCISPIKNSVNISSSKRFCAPRSVKLRFPERRAAPIPRRNELEGCTRRVLFRSGSTISTILGCKTSDGNSGAGGINIGPLKLGSCTQSSFGRDSSNISMKKRPLKLKENFSLIHYGKGQSFHLQRRLQCQDDLQFHEENIQNIEESMKKEIMIKHNDLKEVNQPQVDIPGGDYANFLIEGSKSDEEVPIEKLVGLNEFNGHEGIDEFDEGQFSFDGLLFEDPFTVSLSDGSSSIAGDHDPVSCNTTEF</sequence>
<accession>A0ACC2K3Z7</accession>
<organism evidence="1 2">
    <name type="scientific">Persea americana</name>
    <name type="common">Avocado</name>
    <dbReference type="NCBI Taxonomy" id="3435"/>
    <lineage>
        <taxon>Eukaryota</taxon>
        <taxon>Viridiplantae</taxon>
        <taxon>Streptophyta</taxon>
        <taxon>Embryophyta</taxon>
        <taxon>Tracheophyta</taxon>
        <taxon>Spermatophyta</taxon>
        <taxon>Magnoliopsida</taxon>
        <taxon>Magnoliidae</taxon>
        <taxon>Laurales</taxon>
        <taxon>Lauraceae</taxon>
        <taxon>Persea</taxon>
    </lineage>
</organism>
<evidence type="ECO:0000313" key="2">
    <source>
        <dbReference type="Proteomes" id="UP001234297"/>
    </source>
</evidence>
<protein>
    <submittedName>
        <fullName evidence="1">Uncharacterized protein</fullName>
    </submittedName>
</protein>
<reference evidence="1 2" key="1">
    <citation type="journal article" date="2022" name="Hortic Res">
        <title>A haplotype resolved chromosomal level avocado genome allows analysis of novel avocado genes.</title>
        <authorList>
            <person name="Nath O."/>
            <person name="Fletcher S.J."/>
            <person name="Hayward A."/>
            <person name="Shaw L.M."/>
            <person name="Masouleh A.K."/>
            <person name="Furtado A."/>
            <person name="Henry R.J."/>
            <person name="Mitter N."/>
        </authorList>
    </citation>
    <scope>NUCLEOTIDE SEQUENCE [LARGE SCALE GENOMIC DNA]</scope>
    <source>
        <strain evidence="2">cv. Hass</strain>
    </source>
</reference>
<dbReference type="EMBL" id="CM056820">
    <property type="protein sequence ID" value="KAJ8615830.1"/>
    <property type="molecule type" value="Genomic_DNA"/>
</dbReference>
<proteinExistence type="predicted"/>